<organism evidence="18 19">
    <name type="scientific">Asticcacaulis aquaticus</name>
    <dbReference type="NCBI Taxonomy" id="2984212"/>
    <lineage>
        <taxon>Bacteria</taxon>
        <taxon>Pseudomonadati</taxon>
        <taxon>Pseudomonadota</taxon>
        <taxon>Alphaproteobacteria</taxon>
        <taxon>Caulobacterales</taxon>
        <taxon>Caulobacteraceae</taxon>
        <taxon>Asticcacaulis</taxon>
    </lineage>
</organism>
<evidence type="ECO:0000256" key="2">
    <source>
        <dbReference type="ARBA" id="ARBA00022448"/>
    </source>
</evidence>
<dbReference type="InterPro" id="IPR008250">
    <property type="entry name" value="ATPase_P-typ_transduc_dom_A_sf"/>
</dbReference>
<feature type="binding site" evidence="16">
    <location>
        <position position="524"/>
    </location>
    <ligand>
        <name>Mg(2+)</name>
        <dbReference type="ChEBI" id="CHEBI:18420"/>
    </ligand>
</feature>
<keyword evidence="12 16" id="KW-1278">Translocase</keyword>
<dbReference type="PRINTS" id="PR00119">
    <property type="entry name" value="CATATPASE"/>
</dbReference>
<feature type="active site" description="4-aspartylphosphate intermediate" evidence="16">
    <location>
        <position position="313"/>
    </location>
</feature>
<protein>
    <recommendedName>
        <fullName evidence="16">Potassium-transporting ATPase ATP-binding subunit</fullName>
        <ecNumber evidence="16">7.2.2.6</ecNumber>
    </recommendedName>
    <alternativeName>
        <fullName evidence="16">ATP phosphohydrolase [potassium-transporting] B chain</fullName>
    </alternativeName>
    <alternativeName>
        <fullName evidence="16">Potassium-binding and translocating subunit B</fullName>
    </alternativeName>
    <alternativeName>
        <fullName evidence="16">Potassium-translocating ATPase B chain</fullName>
    </alternativeName>
</protein>
<evidence type="ECO:0000256" key="7">
    <source>
        <dbReference type="ARBA" id="ARBA00022723"/>
    </source>
</evidence>
<keyword evidence="11 16" id="KW-0630">Potassium</keyword>
<keyword evidence="10 16" id="KW-0460">Magnesium</keyword>
<comment type="function">
    <text evidence="16">Part of the high-affinity ATP-driven potassium transport (or Kdp) system, which catalyzes the hydrolysis of ATP coupled with the electrogenic transport of potassium into the cytoplasm. This subunit is responsible for energy coupling to the transport system and for the release of the potassium ions to the cytoplasm.</text>
</comment>
<dbReference type="InterPro" id="IPR023298">
    <property type="entry name" value="ATPase_P-typ_TM_dom_sf"/>
</dbReference>
<evidence type="ECO:0000256" key="1">
    <source>
        <dbReference type="ARBA" id="ARBA00004370"/>
    </source>
</evidence>
<comment type="subunit">
    <text evidence="16">The system is composed of three essential subunits: KdpA, KdpB and KdpC.</text>
</comment>
<keyword evidence="3 16" id="KW-1003">Cell membrane</keyword>
<evidence type="ECO:0000256" key="3">
    <source>
        <dbReference type="ARBA" id="ARBA00022475"/>
    </source>
</evidence>
<keyword evidence="5 16" id="KW-0597">Phosphoprotein</keyword>
<evidence type="ECO:0000256" key="8">
    <source>
        <dbReference type="ARBA" id="ARBA00022741"/>
    </source>
</evidence>
<evidence type="ECO:0000313" key="18">
    <source>
        <dbReference type="EMBL" id="MDC7684227.1"/>
    </source>
</evidence>
<dbReference type="SUPFAM" id="SSF81653">
    <property type="entry name" value="Calcium ATPase, transduction domain A"/>
    <property type="match status" value="1"/>
</dbReference>
<feature type="transmembrane region" description="Helical" evidence="16">
    <location>
        <begin position="622"/>
        <end position="640"/>
    </location>
</feature>
<evidence type="ECO:0000256" key="14">
    <source>
        <dbReference type="ARBA" id="ARBA00023065"/>
    </source>
</evidence>
<keyword evidence="4 16" id="KW-0633">Potassium transport</keyword>
<dbReference type="Proteomes" id="UP001214854">
    <property type="component" value="Unassembled WGS sequence"/>
</dbReference>
<dbReference type="Gene3D" id="3.40.1110.10">
    <property type="entry name" value="Calcium-transporting ATPase, cytoplasmic domain N"/>
    <property type="match status" value="1"/>
</dbReference>
<dbReference type="SFLD" id="SFLDG00002">
    <property type="entry name" value="C1.7:_P-type_atpase_like"/>
    <property type="match status" value="1"/>
</dbReference>
<evidence type="ECO:0000256" key="12">
    <source>
        <dbReference type="ARBA" id="ARBA00022967"/>
    </source>
</evidence>
<dbReference type="EMBL" id="JAQQKX010000011">
    <property type="protein sequence ID" value="MDC7684227.1"/>
    <property type="molecule type" value="Genomic_DNA"/>
</dbReference>
<keyword evidence="6 16" id="KW-0812">Transmembrane</keyword>
<sequence length="688" mass="72439">MSTPTQTHKTDIMSAVLQAFMRLDPRYQIRNPVMFLVWVGSVVTTLVLAIMFAQPDHVIGGGQPAWFVGLICFWLWFTVLFANFAEALAEGRGKAQADSLKKARRDVSAKKLDKSKTQTVVAANTLRKGDMVIIEAGDVVPADGQVIEGIASVDESAITGESAPVIRESGGDRDAVTGGTRVLSDWLIVRVTADPGESFLDKMIGLVESAKRQKTPNEIALSILLAALTLIFLMACATLLPFSLFSVERAGSGVVVSITVLIALLVCLIPTTIGGLLSAIGISGMQRLIKANVIATSGRAVEAAGDVNVLLLDKTGTITFGNRQAVEFIPSNQVSVQQLAEAAELSSLADETPEGRSIVALARGQFGLPERTAADVTAEFIPFSAEQRVSGIVINERHIFKGAGDAISKLVSRKGGSMPAEVTAAVEEIAKKGGTPLIVAEGPKVLGVIYLKDIVKPDIKARLAELRKMGIKSIMITGDNPLTAAAIASEAGVDDFMAEATPEAKLKYIRKMQEGGEMVAMVGDGTNDAPALAQSDVAVAMNSGTQAAKEAGNMVDLDSDPTKLIEIVEIGKQLLMTRGALTTFSIANDLAKYFAIIPAAFATTYPALGLLNVMGLSSPQSAILSAVIFNAIIIVALIPLALKGVKYRAESASNMLTRHAFIYGVGGIITPFIGIKLIDLGLTAAGLN</sequence>
<dbReference type="Gene3D" id="3.40.50.1000">
    <property type="entry name" value="HAD superfamily/HAD-like"/>
    <property type="match status" value="1"/>
</dbReference>
<dbReference type="Gene3D" id="2.70.150.10">
    <property type="entry name" value="Calcium-transporting ATPase, cytoplasmic transduction domain A"/>
    <property type="match status" value="1"/>
</dbReference>
<evidence type="ECO:0000256" key="16">
    <source>
        <dbReference type="HAMAP-Rule" id="MF_00285"/>
    </source>
</evidence>
<feature type="transmembrane region" description="Helical" evidence="16">
    <location>
        <begin position="219"/>
        <end position="242"/>
    </location>
</feature>
<dbReference type="Pfam" id="PF00122">
    <property type="entry name" value="E1-E2_ATPase"/>
    <property type="match status" value="1"/>
</dbReference>
<keyword evidence="13 16" id="KW-1133">Transmembrane helix</keyword>
<keyword evidence="15 16" id="KW-0472">Membrane</keyword>
<evidence type="ECO:0000256" key="13">
    <source>
        <dbReference type="ARBA" id="ARBA00022989"/>
    </source>
</evidence>
<feature type="binding site" evidence="16">
    <location>
        <position position="401"/>
    </location>
    <ligand>
        <name>ATP</name>
        <dbReference type="ChEBI" id="CHEBI:30616"/>
    </ligand>
</feature>
<dbReference type="NCBIfam" id="TIGR01497">
    <property type="entry name" value="kdpB"/>
    <property type="match status" value="1"/>
</dbReference>
<dbReference type="RefSeq" id="WP_272748687.1">
    <property type="nucleotide sequence ID" value="NZ_JAQQKX010000011.1"/>
</dbReference>
<dbReference type="InterPro" id="IPR036412">
    <property type="entry name" value="HAD-like_sf"/>
</dbReference>
<evidence type="ECO:0000256" key="15">
    <source>
        <dbReference type="ARBA" id="ARBA00023136"/>
    </source>
</evidence>
<comment type="catalytic activity">
    <reaction evidence="16">
        <text>K(+)(out) + ATP + H2O = K(+)(in) + ADP + phosphate + H(+)</text>
        <dbReference type="Rhea" id="RHEA:16777"/>
        <dbReference type="ChEBI" id="CHEBI:15377"/>
        <dbReference type="ChEBI" id="CHEBI:15378"/>
        <dbReference type="ChEBI" id="CHEBI:29103"/>
        <dbReference type="ChEBI" id="CHEBI:30616"/>
        <dbReference type="ChEBI" id="CHEBI:43474"/>
        <dbReference type="ChEBI" id="CHEBI:456216"/>
        <dbReference type="EC" id="7.2.2.6"/>
    </reaction>
</comment>
<evidence type="ECO:0000259" key="17">
    <source>
        <dbReference type="Pfam" id="PF00122"/>
    </source>
</evidence>
<evidence type="ECO:0000256" key="10">
    <source>
        <dbReference type="ARBA" id="ARBA00022842"/>
    </source>
</evidence>
<comment type="caution">
    <text evidence="16">Lacks conserved residue(s) required for the propagation of feature annotation.</text>
</comment>
<dbReference type="InterPro" id="IPR044492">
    <property type="entry name" value="P_typ_ATPase_HD_dom"/>
</dbReference>
<reference evidence="18 19" key="1">
    <citation type="submission" date="2023-01" db="EMBL/GenBank/DDBJ databases">
        <title>Novel species of the genus Asticcacaulis isolated from rivers.</title>
        <authorList>
            <person name="Lu H."/>
        </authorList>
    </citation>
    <scope>NUCLEOTIDE SEQUENCE [LARGE SCALE GENOMIC DNA]</scope>
    <source>
        <strain evidence="18 19">BYS171W</strain>
    </source>
</reference>
<feature type="transmembrane region" description="Helical" evidence="16">
    <location>
        <begin position="593"/>
        <end position="616"/>
    </location>
</feature>
<evidence type="ECO:0000256" key="4">
    <source>
        <dbReference type="ARBA" id="ARBA00022538"/>
    </source>
</evidence>
<dbReference type="InterPro" id="IPR006391">
    <property type="entry name" value="P-type_ATPase_bsu_IA"/>
</dbReference>
<feature type="transmembrane region" description="Helical" evidence="16">
    <location>
        <begin position="65"/>
        <end position="85"/>
    </location>
</feature>
<keyword evidence="9 16" id="KW-0067">ATP-binding</keyword>
<dbReference type="InterPro" id="IPR001757">
    <property type="entry name" value="P_typ_ATPase"/>
</dbReference>
<keyword evidence="8 16" id="KW-0547">Nucleotide-binding</keyword>
<keyword evidence="14 16" id="KW-0406">Ion transport</keyword>
<evidence type="ECO:0000256" key="6">
    <source>
        <dbReference type="ARBA" id="ARBA00022692"/>
    </source>
</evidence>
<dbReference type="HAMAP" id="MF_00285">
    <property type="entry name" value="KdpB"/>
    <property type="match status" value="1"/>
</dbReference>
<dbReference type="PROSITE" id="PS00154">
    <property type="entry name" value="ATPASE_E1_E2"/>
    <property type="match status" value="1"/>
</dbReference>
<dbReference type="EC" id="7.2.2.6" evidence="16"/>
<comment type="similarity">
    <text evidence="16">Belongs to the cation transport ATPase (P-type) (TC 3.A.3) family. Type IA subfamily.</text>
</comment>
<feature type="binding site" evidence="16">
    <location>
        <position position="354"/>
    </location>
    <ligand>
        <name>ATP</name>
        <dbReference type="ChEBI" id="CHEBI:30616"/>
    </ligand>
</feature>
<dbReference type="SUPFAM" id="SSF56784">
    <property type="entry name" value="HAD-like"/>
    <property type="match status" value="1"/>
</dbReference>
<gene>
    <name evidence="16 18" type="primary">kdpB</name>
    <name evidence="18" type="ORF">PQU92_13130</name>
</gene>
<comment type="subcellular location">
    <subcellularLocation>
        <location evidence="16">Cell membrane</location>
        <topology evidence="16">Multi-pass membrane protein</topology>
    </subcellularLocation>
    <subcellularLocation>
        <location evidence="1">Membrane</location>
    </subcellularLocation>
</comment>
<feature type="transmembrane region" description="Helical" evidence="16">
    <location>
        <begin position="33"/>
        <end position="53"/>
    </location>
</feature>
<dbReference type="InterPro" id="IPR023214">
    <property type="entry name" value="HAD_sf"/>
</dbReference>
<evidence type="ECO:0000313" key="19">
    <source>
        <dbReference type="Proteomes" id="UP001214854"/>
    </source>
</evidence>
<evidence type="ECO:0000256" key="11">
    <source>
        <dbReference type="ARBA" id="ARBA00022958"/>
    </source>
</evidence>
<dbReference type="InterPro" id="IPR023299">
    <property type="entry name" value="ATPase_P-typ_cyto_dom_N"/>
</dbReference>
<evidence type="ECO:0000256" key="9">
    <source>
        <dbReference type="ARBA" id="ARBA00022840"/>
    </source>
</evidence>
<feature type="binding site" evidence="16">
    <location>
        <position position="350"/>
    </location>
    <ligand>
        <name>ATP</name>
        <dbReference type="ChEBI" id="CHEBI:30616"/>
    </ligand>
</feature>
<dbReference type="InterPro" id="IPR018303">
    <property type="entry name" value="ATPase_P-typ_P_site"/>
</dbReference>
<name>A0ABT5HVV9_9CAUL</name>
<keyword evidence="19" id="KW-1185">Reference proteome</keyword>
<dbReference type="SFLD" id="SFLDS00003">
    <property type="entry name" value="Haloacid_Dehalogenase"/>
    <property type="match status" value="1"/>
</dbReference>
<dbReference type="Pfam" id="PF00702">
    <property type="entry name" value="Hydrolase"/>
    <property type="match status" value="1"/>
</dbReference>
<keyword evidence="7 16" id="KW-0479">Metal-binding</keyword>
<comment type="caution">
    <text evidence="18">The sequence shown here is derived from an EMBL/GenBank/DDBJ whole genome shotgun (WGS) entry which is preliminary data.</text>
</comment>
<dbReference type="PANTHER" id="PTHR43743:SF1">
    <property type="entry name" value="POTASSIUM-TRANSPORTING ATPASE ATP-BINDING SUBUNIT"/>
    <property type="match status" value="1"/>
</dbReference>
<proteinExistence type="inferred from homology"/>
<dbReference type="NCBIfam" id="TIGR01494">
    <property type="entry name" value="ATPase_P-type"/>
    <property type="match status" value="2"/>
</dbReference>
<evidence type="ECO:0000256" key="5">
    <source>
        <dbReference type="ARBA" id="ARBA00022553"/>
    </source>
</evidence>
<accession>A0ABT5HVV9</accession>
<dbReference type="CDD" id="cd02078">
    <property type="entry name" value="P-type_ATPase_K"/>
    <property type="match status" value="1"/>
</dbReference>
<dbReference type="InterPro" id="IPR059000">
    <property type="entry name" value="ATPase_P-type_domA"/>
</dbReference>
<dbReference type="SUPFAM" id="SSF81660">
    <property type="entry name" value="Metal cation-transporting ATPase, ATP-binding domain N"/>
    <property type="match status" value="1"/>
</dbReference>
<feature type="transmembrane region" description="Helical" evidence="16">
    <location>
        <begin position="254"/>
        <end position="280"/>
    </location>
</feature>
<feature type="domain" description="P-type ATPase A" evidence="17">
    <location>
        <begin position="108"/>
        <end position="208"/>
    </location>
</feature>
<feature type="binding site" evidence="16">
    <location>
        <position position="528"/>
    </location>
    <ligand>
        <name>Mg(2+)</name>
        <dbReference type="ChEBI" id="CHEBI:18420"/>
    </ligand>
</feature>
<dbReference type="PANTHER" id="PTHR43743">
    <property type="entry name" value="POTASSIUM-TRANSPORTING ATPASE ATP-BINDING SUBUNIT"/>
    <property type="match status" value="1"/>
</dbReference>
<keyword evidence="2 16" id="KW-0813">Transport</keyword>
<feature type="transmembrane region" description="Helical" evidence="16">
    <location>
        <begin position="660"/>
        <end position="678"/>
    </location>
</feature>
<dbReference type="SUPFAM" id="SSF81665">
    <property type="entry name" value="Calcium ATPase, transmembrane domain M"/>
    <property type="match status" value="1"/>
</dbReference>
<dbReference type="SFLD" id="SFLDF00027">
    <property type="entry name" value="p-type_atpase"/>
    <property type="match status" value="1"/>
</dbReference>